<dbReference type="InterPro" id="IPR003416">
    <property type="entry name" value="MgtC/SapB/SrpB/YhiD_fam"/>
</dbReference>
<sequence length="210" mass="23343">MTWFTPEIEKMLYALLLGGLIGAEREYRSKSAGLRTMILVCTGSCLFTILSIAIGTANPDRVAANIITGIGFLGAGVIFKDNNNVNGITTATAIWMVAALGMSIGGGYIYLAFMSTFIVLIVLIGLRYIQNFIDKANRLRNYKIVYDAVENDLMKYEKLFKEYNLVALTSKTQKVGSQVTFFWLLRGTTKNHDAFIAILLKDPVIQELEF</sequence>
<gene>
    <name evidence="9" type="ORF">QTN47_27765</name>
</gene>
<organism evidence="9 10">
    <name type="scientific">Danxiaibacter flavus</name>
    <dbReference type="NCBI Taxonomy" id="3049108"/>
    <lineage>
        <taxon>Bacteria</taxon>
        <taxon>Pseudomonadati</taxon>
        <taxon>Bacteroidota</taxon>
        <taxon>Chitinophagia</taxon>
        <taxon>Chitinophagales</taxon>
        <taxon>Chitinophagaceae</taxon>
        <taxon>Danxiaibacter</taxon>
    </lineage>
</organism>
<evidence type="ECO:0000256" key="7">
    <source>
        <dbReference type="SAM" id="Phobius"/>
    </source>
</evidence>
<comment type="caution">
    <text evidence="9">The sequence shown here is derived from an EMBL/GenBank/DDBJ whole genome shotgun (WGS) entry which is preliminary data.</text>
</comment>
<dbReference type="PANTHER" id="PTHR33778">
    <property type="entry name" value="PROTEIN MGTC"/>
    <property type="match status" value="1"/>
</dbReference>
<evidence type="ECO:0000313" key="9">
    <source>
        <dbReference type="EMBL" id="MEX6691338.1"/>
    </source>
</evidence>
<evidence type="ECO:0000256" key="2">
    <source>
        <dbReference type="ARBA" id="ARBA00009298"/>
    </source>
</evidence>
<comment type="subcellular location">
    <subcellularLocation>
        <location evidence="1">Cell membrane</location>
        <topology evidence="1">Multi-pass membrane protein</topology>
    </subcellularLocation>
</comment>
<evidence type="ECO:0000259" key="8">
    <source>
        <dbReference type="Pfam" id="PF02308"/>
    </source>
</evidence>
<dbReference type="EMBL" id="JAULBC010000017">
    <property type="protein sequence ID" value="MEX6691338.1"/>
    <property type="molecule type" value="Genomic_DNA"/>
</dbReference>
<keyword evidence="10" id="KW-1185">Reference proteome</keyword>
<keyword evidence="6 7" id="KW-0472">Membrane</keyword>
<proteinExistence type="inferred from homology"/>
<evidence type="ECO:0000256" key="3">
    <source>
        <dbReference type="ARBA" id="ARBA00022475"/>
    </source>
</evidence>
<evidence type="ECO:0000256" key="5">
    <source>
        <dbReference type="ARBA" id="ARBA00022989"/>
    </source>
</evidence>
<accession>A0ABV3ZQM2</accession>
<evidence type="ECO:0000256" key="6">
    <source>
        <dbReference type="ARBA" id="ARBA00023136"/>
    </source>
</evidence>
<dbReference type="RefSeq" id="WP_369332755.1">
    <property type="nucleotide sequence ID" value="NZ_JAULBC010000017.1"/>
</dbReference>
<evidence type="ECO:0000256" key="4">
    <source>
        <dbReference type="ARBA" id="ARBA00022692"/>
    </source>
</evidence>
<dbReference type="Pfam" id="PF02308">
    <property type="entry name" value="MgtC"/>
    <property type="match status" value="1"/>
</dbReference>
<evidence type="ECO:0000313" key="10">
    <source>
        <dbReference type="Proteomes" id="UP001560573"/>
    </source>
</evidence>
<keyword evidence="5 7" id="KW-1133">Transmembrane helix</keyword>
<reference evidence="9 10" key="1">
    <citation type="submission" date="2023-07" db="EMBL/GenBank/DDBJ databases">
        <authorList>
            <person name="Lian W.-H."/>
        </authorList>
    </citation>
    <scope>NUCLEOTIDE SEQUENCE [LARGE SCALE GENOMIC DNA]</scope>
    <source>
        <strain evidence="9 10">SYSU DXS3180</strain>
    </source>
</reference>
<dbReference type="PANTHER" id="PTHR33778:SF1">
    <property type="entry name" value="MAGNESIUM TRANSPORTER YHID-RELATED"/>
    <property type="match status" value="1"/>
</dbReference>
<feature type="transmembrane region" description="Helical" evidence="7">
    <location>
        <begin position="37"/>
        <end position="56"/>
    </location>
</feature>
<keyword evidence="3" id="KW-1003">Cell membrane</keyword>
<keyword evidence="4 7" id="KW-0812">Transmembrane</keyword>
<dbReference type="Proteomes" id="UP001560573">
    <property type="component" value="Unassembled WGS sequence"/>
</dbReference>
<name>A0ABV3ZQM2_9BACT</name>
<feature type="domain" description="MgtC/SapB/SrpB/YhiD N-terminal" evidence="8">
    <location>
        <begin position="11"/>
        <end position="131"/>
    </location>
</feature>
<protein>
    <submittedName>
        <fullName evidence="9">MgtC/SapB family protein</fullName>
    </submittedName>
</protein>
<dbReference type="InterPro" id="IPR049177">
    <property type="entry name" value="MgtC_SapB_SrpB_YhiD_N"/>
</dbReference>
<feature type="transmembrane region" description="Helical" evidence="7">
    <location>
        <begin position="110"/>
        <end position="129"/>
    </location>
</feature>
<dbReference type="PRINTS" id="PR01837">
    <property type="entry name" value="MGTCSAPBPROT"/>
</dbReference>
<comment type="similarity">
    <text evidence="2">Belongs to the MgtC/SapB family.</text>
</comment>
<evidence type="ECO:0000256" key="1">
    <source>
        <dbReference type="ARBA" id="ARBA00004651"/>
    </source>
</evidence>
<feature type="transmembrane region" description="Helical" evidence="7">
    <location>
        <begin position="62"/>
        <end position="79"/>
    </location>
</feature>